<evidence type="ECO:0000256" key="1">
    <source>
        <dbReference type="SAM" id="Phobius"/>
    </source>
</evidence>
<dbReference type="GO" id="GO:0008081">
    <property type="term" value="F:phosphoric diester hydrolase activity"/>
    <property type="evidence" value="ECO:0007669"/>
    <property type="project" value="UniProtKB-ARBA"/>
</dbReference>
<accession>A4BGF5</accession>
<dbReference type="AlphaFoldDB" id="A4BGF5"/>
<feature type="domain" description="HD-GYP" evidence="2">
    <location>
        <begin position="574"/>
        <end position="775"/>
    </location>
</feature>
<dbReference type="SUPFAM" id="SSF109604">
    <property type="entry name" value="HD-domain/PDEase-like"/>
    <property type="match status" value="2"/>
</dbReference>
<name>A4BGF5_9GAMM</name>
<keyword evidence="4" id="KW-1185">Reference proteome</keyword>
<dbReference type="OrthoDB" id="9764808at2"/>
<dbReference type="Proteomes" id="UP000005953">
    <property type="component" value="Unassembled WGS sequence"/>
</dbReference>
<dbReference type="PROSITE" id="PS51832">
    <property type="entry name" value="HD_GYP"/>
    <property type="match status" value="1"/>
</dbReference>
<dbReference type="InterPro" id="IPR029151">
    <property type="entry name" value="Sensor-like_sf"/>
</dbReference>
<evidence type="ECO:0000259" key="2">
    <source>
        <dbReference type="PROSITE" id="PS51832"/>
    </source>
</evidence>
<dbReference type="EMBL" id="AAOE01000016">
    <property type="protein sequence ID" value="EAR08761.1"/>
    <property type="molecule type" value="Genomic_DNA"/>
</dbReference>
<organism evidence="3 4">
    <name type="scientific">Reinekea blandensis MED297</name>
    <dbReference type="NCBI Taxonomy" id="314283"/>
    <lineage>
        <taxon>Bacteria</taxon>
        <taxon>Pseudomonadati</taxon>
        <taxon>Pseudomonadota</taxon>
        <taxon>Gammaproteobacteria</taxon>
        <taxon>Oceanospirillales</taxon>
        <taxon>Saccharospirillaceae</taxon>
        <taxon>Reinekea</taxon>
    </lineage>
</organism>
<keyword evidence="1" id="KW-1133">Transmembrane helix</keyword>
<dbReference type="SMART" id="SM00471">
    <property type="entry name" value="HDc"/>
    <property type="match status" value="1"/>
</dbReference>
<dbReference type="CDD" id="cd18774">
    <property type="entry name" value="PDC2_HK_sensor"/>
    <property type="match status" value="1"/>
</dbReference>
<reference evidence="3 4" key="1">
    <citation type="submission" date="2006-02" db="EMBL/GenBank/DDBJ databases">
        <authorList>
            <person name="Pinhassi J."/>
            <person name="Pedros-Alio C."/>
            <person name="Ferriera S."/>
            <person name="Johnson J."/>
            <person name="Kravitz S."/>
            <person name="Halpern A."/>
            <person name="Remington K."/>
            <person name="Beeson K."/>
            <person name="Tran B."/>
            <person name="Rogers Y.-H."/>
            <person name="Friedman R."/>
            <person name="Venter J.C."/>
        </authorList>
    </citation>
    <scope>NUCLEOTIDE SEQUENCE [LARGE SCALE GENOMIC DNA]</scope>
    <source>
        <strain evidence="3 4">MED297</strain>
    </source>
</reference>
<dbReference type="InterPro" id="IPR052020">
    <property type="entry name" value="Cyclic_di-GMP/3'3'-cGAMP_PDE"/>
</dbReference>
<dbReference type="PANTHER" id="PTHR45228">
    <property type="entry name" value="CYCLIC DI-GMP PHOSPHODIESTERASE TM_0186-RELATED"/>
    <property type="match status" value="1"/>
</dbReference>
<dbReference type="STRING" id="314283.MED297_08856"/>
<keyword evidence="1" id="KW-0472">Membrane</keyword>
<proteinExistence type="predicted"/>
<dbReference type="HOGENOM" id="CLU_010403_0_0_6"/>
<dbReference type="Gene3D" id="6.10.340.10">
    <property type="match status" value="1"/>
</dbReference>
<gene>
    <name evidence="3" type="ORF">MED297_08856</name>
</gene>
<protein>
    <recommendedName>
        <fullName evidence="2">HD-GYP domain-containing protein</fullName>
    </recommendedName>
</protein>
<dbReference type="Pfam" id="PF13487">
    <property type="entry name" value="HD_5"/>
    <property type="match status" value="1"/>
</dbReference>
<dbReference type="CDD" id="cd00077">
    <property type="entry name" value="HDc"/>
    <property type="match status" value="2"/>
</dbReference>
<evidence type="ECO:0000313" key="4">
    <source>
        <dbReference type="Proteomes" id="UP000005953"/>
    </source>
</evidence>
<dbReference type="PANTHER" id="PTHR45228:SF5">
    <property type="entry name" value="CYCLIC DI-GMP PHOSPHODIESTERASE VC_1348-RELATED"/>
    <property type="match status" value="1"/>
</dbReference>
<dbReference type="RefSeq" id="WP_008045959.1">
    <property type="nucleotide sequence ID" value="NZ_CH724152.1"/>
</dbReference>
<keyword evidence="1" id="KW-0812">Transmembrane</keyword>
<feature type="transmembrane region" description="Helical" evidence="1">
    <location>
        <begin position="12"/>
        <end position="33"/>
    </location>
</feature>
<dbReference type="Gene3D" id="3.30.450.20">
    <property type="entry name" value="PAS domain"/>
    <property type="match status" value="2"/>
</dbReference>
<dbReference type="InterPro" id="IPR003607">
    <property type="entry name" value="HD/PDEase_dom"/>
</dbReference>
<dbReference type="InterPro" id="IPR037522">
    <property type="entry name" value="HD_GYP_dom"/>
</dbReference>
<dbReference type="Gene3D" id="1.10.3210.10">
    <property type="entry name" value="Hypothetical protein af1432"/>
    <property type="match status" value="2"/>
</dbReference>
<sequence>MNYRFSIQLTTVSVFMLVTLVLSGMAIGLQYYFGQRQALSAARNNYTQTASAVVSRLTNLERQSADTVRLIAEFPALTDPNESITTRRLFAKALAQNPVFYGLYIGRSTGDFYELINLDASAMARKALNAGPTDQWVEVRVFDTPTGRVREFQHYDAEFNRLNTRDEPTNYDPRLRTWYRLANNENRLYQTEPYRFAQLQTPGVTLSTLLPDQRSVLGIDLLLPSLSDFLRDQGFEGRNGDAFIFQQDGQMLARTDEGPEAGPDPAALLVDMAGNGETGLQPVTIDGTPYFAYVSDIPAVNTRQPRYFGVLVSERVVNEPFLARLRVSLAVSAGLLALILPLSWAFAYPIVRPVRELAAENEKIRERRDVKVRRVRSHIVEIDELSESIINMVKTIKKQEQDQRDLLDAFIQLIAEAIDQKSPYTGGHCARVPELALQLVKSADQATTGPFKDFHVRGEEAWRELRVAAWLHDCGKVTTPEFVVDKATKLETIHNRIHEIRTRFEVLWRDAEIHYLQQCLKAPDQRAQWQEECRQRQQQLTDDFAFIAECNIGSEFMSEDKQERLQELAQTPWLRHFDDRLGLSHQEAKRFPPPPESLPVWENLLRDAPEHRIAREHSTDYMTRLGIRMNVPKDLYNRGELHNLLVSYGTLTAEERFKINEHIISTIRMLEALPFPKELSNVPRYASTHHERMDGRGYPRQLQGEELSIPERMLALADVFEALTASDRPYKTGKTLSQTLSILSSMVEEQHIDRDSFEFLLTSGLYRQYAQTYLRPEQIDAININDYLGSRSPEPTGAE</sequence>
<evidence type="ECO:0000313" key="3">
    <source>
        <dbReference type="EMBL" id="EAR08761.1"/>
    </source>
</evidence>
<comment type="caution">
    <text evidence="3">The sequence shown here is derived from an EMBL/GenBank/DDBJ whole genome shotgun (WGS) entry which is preliminary data.</text>
</comment>
<dbReference type="SUPFAM" id="SSF103190">
    <property type="entry name" value="Sensory domain-like"/>
    <property type="match status" value="1"/>
</dbReference>